<evidence type="ECO:0000313" key="2">
    <source>
        <dbReference type="EMBL" id="WXG68254.1"/>
    </source>
</evidence>
<evidence type="ECO:0000256" key="1">
    <source>
        <dbReference type="ARBA" id="ARBA00008645"/>
    </source>
</evidence>
<sequence>MGTHSGVNCPRSALRTDILQALGASDDLPQDLLEPEYGPTWTRDGIDGVELTWTVPDQSTATEAWFLKPATTCSGDLPAVLLMHGHDGTKFYGKEKVADGPDGPAPGIPELRKHAYDGRSVAAGLVAAGFAVLVHDAFPWGSRRIRWDEMPERARKAADMDERRYEAAAREHEHGLAKVAALTGSSLAGQVLHEDLVALNVLRSLPGVDPSRIATTGFSGGGARVTHLLAAADVTAAVVTAMTSTFIDIADGHADDTTWLMITPGLPAVCDWPDVVASGFPTPLLVQFARDDTHFGIEGMRDAEAALERAYAGTEALVTQWFSHGHQFSTEMQDEVALWLQRHV</sequence>
<organism evidence="2 3">
    <name type="scientific">Rhodococcus sovatensis</name>
    <dbReference type="NCBI Taxonomy" id="1805840"/>
    <lineage>
        <taxon>Bacteria</taxon>
        <taxon>Bacillati</taxon>
        <taxon>Actinomycetota</taxon>
        <taxon>Actinomycetes</taxon>
        <taxon>Mycobacteriales</taxon>
        <taxon>Nocardiaceae</taxon>
        <taxon>Rhodococcus</taxon>
    </lineage>
</organism>
<dbReference type="RefSeq" id="WP_338888339.1">
    <property type="nucleotide sequence ID" value="NZ_CP147846.1"/>
</dbReference>
<dbReference type="Gene3D" id="3.40.50.1820">
    <property type="entry name" value="alpha/beta hydrolase"/>
    <property type="match status" value="1"/>
</dbReference>
<protein>
    <submittedName>
        <fullName evidence="2">Uncharacterized protein</fullName>
    </submittedName>
</protein>
<dbReference type="InterPro" id="IPR029058">
    <property type="entry name" value="AB_hydrolase_fold"/>
</dbReference>
<name>A0ABZ2PH31_9NOCA</name>
<keyword evidence="3" id="KW-1185">Reference proteome</keyword>
<gene>
    <name evidence="2" type="ORF">WDS16_24135</name>
</gene>
<reference evidence="2 3" key="1">
    <citation type="submission" date="2024-03" db="EMBL/GenBank/DDBJ databases">
        <title>Natural products discovery in diverse microorganisms through a two-stage MS feature dereplication strategy.</title>
        <authorList>
            <person name="Zhang R."/>
        </authorList>
    </citation>
    <scope>NUCLEOTIDE SEQUENCE [LARGE SCALE GENOMIC DNA]</scope>
    <source>
        <strain evidence="2 3">18930</strain>
    </source>
</reference>
<evidence type="ECO:0000313" key="3">
    <source>
        <dbReference type="Proteomes" id="UP001432000"/>
    </source>
</evidence>
<dbReference type="EMBL" id="CP147846">
    <property type="protein sequence ID" value="WXG68254.1"/>
    <property type="molecule type" value="Genomic_DNA"/>
</dbReference>
<accession>A0ABZ2PH31</accession>
<dbReference type="PANTHER" id="PTHR22946:SF8">
    <property type="entry name" value="ACETYL XYLAN ESTERASE DOMAIN-CONTAINING PROTEIN"/>
    <property type="match status" value="1"/>
</dbReference>
<dbReference type="InterPro" id="IPR050261">
    <property type="entry name" value="FrsA_esterase"/>
</dbReference>
<dbReference type="SUPFAM" id="SSF53474">
    <property type="entry name" value="alpha/beta-Hydrolases"/>
    <property type="match status" value="1"/>
</dbReference>
<dbReference type="PANTHER" id="PTHR22946">
    <property type="entry name" value="DIENELACTONE HYDROLASE DOMAIN-CONTAINING PROTEIN-RELATED"/>
    <property type="match status" value="1"/>
</dbReference>
<comment type="similarity">
    <text evidence="1">Belongs to the AB hydrolase superfamily.</text>
</comment>
<proteinExistence type="inferred from homology"/>
<dbReference type="Proteomes" id="UP001432000">
    <property type="component" value="Chromosome"/>
</dbReference>